<gene>
    <name evidence="2" type="ORF">ACHAW5_002979</name>
</gene>
<feature type="compositionally biased region" description="Low complexity" evidence="1">
    <location>
        <begin position="199"/>
        <end position="214"/>
    </location>
</feature>
<proteinExistence type="predicted"/>
<dbReference type="AlphaFoldDB" id="A0ABD3PFC1"/>
<keyword evidence="3" id="KW-1185">Reference proteome</keyword>
<protein>
    <submittedName>
        <fullName evidence="2">Uncharacterized protein</fullName>
    </submittedName>
</protein>
<reference evidence="2 3" key="1">
    <citation type="submission" date="2024-10" db="EMBL/GenBank/DDBJ databases">
        <title>Updated reference genomes for cyclostephanoid diatoms.</title>
        <authorList>
            <person name="Roberts W.R."/>
            <person name="Alverson A.J."/>
        </authorList>
    </citation>
    <scope>NUCLEOTIDE SEQUENCE [LARGE SCALE GENOMIC DNA]</scope>
    <source>
        <strain evidence="2 3">AJA276-08</strain>
    </source>
</reference>
<feature type="compositionally biased region" description="Basic residues" evidence="1">
    <location>
        <begin position="216"/>
        <end position="225"/>
    </location>
</feature>
<feature type="region of interest" description="Disordered" evidence="1">
    <location>
        <begin position="199"/>
        <end position="234"/>
    </location>
</feature>
<dbReference type="Proteomes" id="UP001530315">
    <property type="component" value="Unassembled WGS sequence"/>
</dbReference>
<evidence type="ECO:0000313" key="2">
    <source>
        <dbReference type="EMBL" id="KAL3786778.1"/>
    </source>
</evidence>
<name>A0ABD3PFC1_9STRA</name>
<sequence>MLHLIMALVDSDVTRQAYITINDILNECIKSTKKRAKTVWELVANKWNDIEFEPETEVFDKLHSEYSHPIKIPHNKVALLSLATPDKVQEKISTMNVLLQHLIRNWEHSGQGDGGIDVESQFGQLKDRSRGALNTRAAFLGTNQPYLLYFWQMLDKYQLLSTSFSELSSKISSKNGGEGVPLAINTFDEVDSFDDALSMASSSKKSTPKASSLSVKKSKRSHRKNPPTSVDGSFSRSLERLAQSNIIACRMDMNAMLRTNILSLESEHQGLDMALMDDPPPRKKAKLEE</sequence>
<evidence type="ECO:0000313" key="3">
    <source>
        <dbReference type="Proteomes" id="UP001530315"/>
    </source>
</evidence>
<accession>A0ABD3PFC1</accession>
<evidence type="ECO:0000256" key="1">
    <source>
        <dbReference type="SAM" id="MobiDB-lite"/>
    </source>
</evidence>
<organism evidence="2 3">
    <name type="scientific">Stephanodiscus triporus</name>
    <dbReference type="NCBI Taxonomy" id="2934178"/>
    <lineage>
        <taxon>Eukaryota</taxon>
        <taxon>Sar</taxon>
        <taxon>Stramenopiles</taxon>
        <taxon>Ochrophyta</taxon>
        <taxon>Bacillariophyta</taxon>
        <taxon>Coscinodiscophyceae</taxon>
        <taxon>Thalassiosirophycidae</taxon>
        <taxon>Stephanodiscales</taxon>
        <taxon>Stephanodiscaceae</taxon>
        <taxon>Stephanodiscus</taxon>
    </lineage>
</organism>
<dbReference type="EMBL" id="JALLAZ020000812">
    <property type="protein sequence ID" value="KAL3786778.1"/>
    <property type="molecule type" value="Genomic_DNA"/>
</dbReference>
<comment type="caution">
    <text evidence="2">The sequence shown here is derived from an EMBL/GenBank/DDBJ whole genome shotgun (WGS) entry which is preliminary data.</text>
</comment>